<dbReference type="STRING" id="391587.KAOT1_08518"/>
<dbReference type="Proteomes" id="UP000002945">
    <property type="component" value="Unassembled WGS sequence"/>
</dbReference>
<dbReference type="RefSeq" id="WP_007094267.1">
    <property type="nucleotide sequence ID" value="NZ_CP142125.1"/>
</dbReference>
<dbReference type="CDD" id="cd02883">
    <property type="entry name" value="NUDIX_Hydrolase"/>
    <property type="match status" value="1"/>
</dbReference>
<reference evidence="2 3" key="1">
    <citation type="journal article" date="2011" name="J. Bacteriol.">
        <title>Genome sequence of the algicidal bacterium Kordia algicida OT-1.</title>
        <authorList>
            <person name="Lee H.S."/>
            <person name="Kang S.G."/>
            <person name="Kwon K.K."/>
            <person name="Lee J.H."/>
            <person name="Kim S.J."/>
        </authorList>
    </citation>
    <scope>NUCLEOTIDE SEQUENCE [LARGE SCALE GENOMIC DNA]</scope>
    <source>
        <strain evidence="2 3">OT-1</strain>
    </source>
</reference>
<protein>
    <recommendedName>
        <fullName evidence="1">Nudix hydrolase domain-containing protein</fullName>
    </recommendedName>
</protein>
<dbReference type="EMBL" id="ABIB01000005">
    <property type="protein sequence ID" value="EDP96199.1"/>
    <property type="molecule type" value="Genomic_DNA"/>
</dbReference>
<comment type="caution">
    <text evidence="2">The sequence shown here is derived from an EMBL/GenBank/DDBJ whole genome shotgun (WGS) entry which is preliminary data.</text>
</comment>
<feature type="domain" description="Nudix hydrolase" evidence="1">
    <location>
        <begin position="2"/>
        <end position="129"/>
    </location>
</feature>
<dbReference type="PROSITE" id="PS51462">
    <property type="entry name" value="NUDIX"/>
    <property type="match status" value="1"/>
</dbReference>
<evidence type="ECO:0000259" key="1">
    <source>
        <dbReference type="PROSITE" id="PS51462"/>
    </source>
</evidence>
<dbReference type="eggNOG" id="COG1051">
    <property type="taxonomic scope" value="Bacteria"/>
</dbReference>
<dbReference type="SUPFAM" id="SSF55811">
    <property type="entry name" value="Nudix"/>
    <property type="match status" value="1"/>
</dbReference>
<organism evidence="2 3">
    <name type="scientific">Kordia algicida OT-1</name>
    <dbReference type="NCBI Taxonomy" id="391587"/>
    <lineage>
        <taxon>Bacteria</taxon>
        <taxon>Pseudomonadati</taxon>
        <taxon>Bacteroidota</taxon>
        <taxon>Flavobacteriia</taxon>
        <taxon>Flavobacteriales</taxon>
        <taxon>Flavobacteriaceae</taxon>
        <taxon>Kordia</taxon>
    </lineage>
</organism>
<accession>A9DYZ3</accession>
<evidence type="ECO:0000313" key="3">
    <source>
        <dbReference type="Proteomes" id="UP000002945"/>
    </source>
</evidence>
<dbReference type="HOGENOM" id="CLU_1738144_0_0_10"/>
<evidence type="ECO:0000313" key="2">
    <source>
        <dbReference type="EMBL" id="EDP96199.1"/>
    </source>
</evidence>
<dbReference type="InterPro" id="IPR015797">
    <property type="entry name" value="NUDIX_hydrolase-like_dom_sf"/>
</dbReference>
<dbReference type="InterPro" id="IPR000086">
    <property type="entry name" value="NUDIX_hydrolase_dom"/>
</dbReference>
<dbReference type="OrthoDB" id="1438523at2"/>
<dbReference type="Pfam" id="PF00293">
    <property type="entry name" value="NUDIX"/>
    <property type="match status" value="1"/>
</dbReference>
<gene>
    <name evidence="2" type="ORF">KAOT1_08518</name>
</gene>
<dbReference type="Gene3D" id="3.90.79.10">
    <property type="entry name" value="Nucleoside Triphosphate Pyrophosphohydrolase"/>
    <property type="match status" value="1"/>
</dbReference>
<dbReference type="AlphaFoldDB" id="A9DYZ3"/>
<name>A9DYZ3_9FLAO</name>
<sequence length="150" mass="17315">MKTIQKTRLLAVNGDQLLVIEKVGTEKRLTLSGGVKKRKESLEGSLIRETREEIGLYVRKNSLTHVVSKVTAKAGITIVKHHFVTTIKTNLFNIIETEKFKDVYWCYWENALPYLDKEDKNAVKTYFKSKYKKKLKSSNYESSIPSRIAM</sequence>
<keyword evidence="3" id="KW-1185">Reference proteome</keyword>
<proteinExistence type="predicted"/>